<dbReference type="GeneID" id="63837977"/>
<dbReference type="InterPro" id="IPR011004">
    <property type="entry name" value="Trimer_LpxA-like_sf"/>
</dbReference>
<dbReference type="EMBL" id="MU032351">
    <property type="protein sequence ID" value="KAF3761400.1"/>
    <property type="molecule type" value="Genomic_DNA"/>
</dbReference>
<reference evidence="4" key="1">
    <citation type="journal article" date="2020" name="Phytopathology">
        <title>Genome sequence of the chestnut blight fungus Cryphonectria parasitica EP155: A fundamental resource for an archetypical invasive plant pathogen.</title>
        <authorList>
            <person name="Crouch J.A."/>
            <person name="Dawe A."/>
            <person name="Aerts A."/>
            <person name="Barry K."/>
            <person name="Churchill A.C.L."/>
            <person name="Grimwood J."/>
            <person name="Hillman B."/>
            <person name="Milgroom M.G."/>
            <person name="Pangilinan J."/>
            <person name="Smith M."/>
            <person name="Salamov A."/>
            <person name="Schmutz J."/>
            <person name="Yadav J."/>
            <person name="Grigoriev I.V."/>
            <person name="Nuss D."/>
        </authorList>
    </citation>
    <scope>NUCLEOTIDE SEQUENCE</scope>
    <source>
        <strain evidence="4">EP155</strain>
    </source>
</reference>
<evidence type="ECO:0000313" key="4">
    <source>
        <dbReference type="EMBL" id="KAF3761400.1"/>
    </source>
</evidence>
<evidence type="ECO:0000256" key="1">
    <source>
        <dbReference type="ARBA" id="ARBA00007274"/>
    </source>
</evidence>
<dbReference type="PANTHER" id="PTHR23416">
    <property type="entry name" value="SIALIC ACID SYNTHASE-RELATED"/>
    <property type="match status" value="1"/>
</dbReference>
<dbReference type="Gene3D" id="2.160.10.10">
    <property type="entry name" value="Hexapeptide repeat proteins"/>
    <property type="match status" value="1"/>
</dbReference>
<accession>A0A9P4XVL5</accession>
<name>A0A9P4XVL5_CRYP1</name>
<dbReference type="Proteomes" id="UP000803844">
    <property type="component" value="Unassembled WGS sequence"/>
</dbReference>
<dbReference type="SUPFAM" id="SSF51161">
    <property type="entry name" value="Trimeric LpxA-like enzymes"/>
    <property type="match status" value="1"/>
</dbReference>
<dbReference type="GO" id="GO:0016407">
    <property type="term" value="F:acetyltransferase activity"/>
    <property type="evidence" value="ECO:0007669"/>
    <property type="project" value="InterPro"/>
</dbReference>
<comment type="caution">
    <text evidence="4">The sequence shown here is derived from an EMBL/GenBank/DDBJ whole genome shotgun (WGS) entry which is preliminary data.</text>
</comment>
<feature type="domain" description="Maltose/galactoside acetyltransferase" evidence="3">
    <location>
        <begin position="27"/>
        <end position="87"/>
    </location>
</feature>
<dbReference type="RefSeq" id="XP_040772379.1">
    <property type="nucleotide sequence ID" value="XM_040920848.1"/>
</dbReference>
<dbReference type="InterPro" id="IPR024688">
    <property type="entry name" value="Mac_dom"/>
</dbReference>
<sequence>MPANTEKDVATIEFARTLQNTPWCDDYEKMISGVLYNCLAPELVQGRFRARRFMHKYNNYFPEDATADSLCADREQMLRGILGSVGTSPFVEPPVNIDYGCNVSVGDGFYSNFK</sequence>
<dbReference type="AlphaFoldDB" id="A0A9P4XVL5"/>
<dbReference type="Pfam" id="PF12464">
    <property type="entry name" value="Mac"/>
    <property type="match status" value="1"/>
</dbReference>
<organism evidence="4 5">
    <name type="scientific">Cryphonectria parasitica (strain ATCC 38755 / EP155)</name>
    <dbReference type="NCBI Taxonomy" id="660469"/>
    <lineage>
        <taxon>Eukaryota</taxon>
        <taxon>Fungi</taxon>
        <taxon>Dikarya</taxon>
        <taxon>Ascomycota</taxon>
        <taxon>Pezizomycotina</taxon>
        <taxon>Sordariomycetes</taxon>
        <taxon>Sordariomycetidae</taxon>
        <taxon>Diaporthales</taxon>
        <taxon>Cryphonectriaceae</taxon>
        <taxon>Cryphonectria-Endothia species complex</taxon>
        <taxon>Cryphonectria</taxon>
    </lineage>
</organism>
<dbReference type="SMART" id="SM01266">
    <property type="entry name" value="Mac"/>
    <property type="match status" value="1"/>
</dbReference>
<proteinExistence type="inferred from homology"/>
<gene>
    <name evidence="4" type="ORF">M406DRAFT_333463</name>
</gene>
<dbReference type="GO" id="GO:0008374">
    <property type="term" value="F:O-acyltransferase activity"/>
    <property type="evidence" value="ECO:0007669"/>
    <property type="project" value="TreeGrafter"/>
</dbReference>
<evidence type="ECO:0000256" key="2">
    <source>
        <dbReference type="ARBA" id="ARBA00022679"/>
    </source>
</evidence>
<keyword evidence="5" id="KW-1185">Reference proteome</keyword>
<evidence type="ECO:0000259" key="3">
    <source>
        <dbReference type="SMART" id="SM01266"/>
    </source>
</evidence>
<keyword evidence="2" id="KW-0808">Transferase</keyword>
<comment type="similarity">
    <text evidence="1">Belongs to the transferase hexapeptide repeat family.</text>
</comment>
<dbReference type="OrthoDB" id="25818at2759"/>
<evidence type="ECO:0000313" key="5">
    <source>
        <dbReference type="Proteomes" id="UP000803844"/>
    </source>
</evidence>
<protein>
    <recommendedName>
        <fullName evidence="3">Maltose/galactoside acetyltransferase domain-containing protein</fullName>
    </recommendedName>
</protein>
<dbReference type="InterPro" id="IPR051159">
    <property type="entry name" value="Hexapeptide_acetyltransf"/>
</dbReference>
<dbReference type="PANTHER" id="PTHR23416:SF23">
    <property type="entry name" value="ACETYLTRANSFERASE C18B11.09C-RELATED"/>
    <property type="match status" value="1"/>
</dbReference>